<reference evidence="2" key="1">
    <citation type="journal article" date="2022" name="Int. J. Mol. Sci.">
        <title>Draft Genome of Tanacetum Coccineum: Genomic Comparison of Closely Related Tanacetum-Family Plants.</title>
        <authorList>
            <person name="Yamashiro T."/>
            <person name="Shiraishi A."/>
            <person name="Nakayama K."/>
            <person name="Satake H."/>
        </authorList>
    </citation>
    <scope>NUCLEOTIDE SEQUENCE</scope>
</reference>
<organism evidence="2 3">
    <name type="scientific">Tanacetum coccineum</name>
    <dbReference type="NCBI Taxonomy" id="301880"/>
    <lineage>
        <taxon>Eukaryota</taxon>
        <taxon>Viridiplantae</taxon>
        <taxon>Streptophyta</taxon>
        <taxon>Embryophyta</taxon>
        <taxon>Tracheophyta</taxon>
        <taxon>Spermatophyta</taxon>
        <taxon>Magnoliopsida</taxon>
        <taxon>eudicotyledons</taxon>
        <taxon>Gunneridae</taxon>
        <taxon>Pentapetalae</taxon>
        <taxon>asterids</taxon>
        <taxon>campanulids</taxon>
        <taxon>Asterales</taxon>
        <taxon>Asteraceae</taxon>
        <taxon>Asteroideae</taxon>
        <taxon>Anthemideae</taxon>
        <taxon>Anthemidinae</taxon>
        <taxon>Tanacetum</taxon>
    </lineage>
</organism>
<keyword evidence="3" id="KW-1185">Reference proteome</keyword>
<feature type="region of interest" description="Disordered" evidence="1">
    <location>
        <begin position="26"/>
        <end position="65"/>
    </location>
</feature>
<feature type="compositionally biased region" description="Low complexity" evidence="1">
    <location>
        <begin position="141"/>
        <end position="154"/>
    </location>
</feature>
<sequence length="197" mass="22256">MRQERQVVGGEGSNVAHDKYYKFEDISATNSDATRDSSCPDTDEEKEDETDDFDMDISVDDDKRDEDDAAGFRAFKLEALTSINVSEVIEKAVQAKILTEMKKQLPTYVSNAISKTHDDQDHPNDHEGETRKIRRKDDGQPSSRSSKKNNSPVVLKDELTIADLEGAGLEKLKKQYKNNVELEYHVDQLKTSMLTKA</sequence>
<name>A0ABQ5A4C1_9ASTR</name>
<proteinExistence type="predicted"/>
<reference evidence="2" key="2">
    <citation type="submission" date="2022-01" db="EMBL/GenBank/DDBJ databases">
        <authorList>
            <person name="Yamashiro T."/>
            <person name="Shiraishi A."/>
            <person name="Satake H."/>
            <person name="Nakayama K."/>
        </authorList>
    </citation>
    <scope>NUCLEOTIDE SEQUENCE</scope>
</reference>
<evidence type="ECO:0000313" key="2">
    <source>
        <dbReference type="EMBL" id="GJS95997.1"/>
    </source>
</evidence>
<feature type="compositionally biased region" description="Acidic residues" evidence="1">
    <location>
        <begin position="41"/>
        <end position="65"/>
    </location>
</feature>
<gene>
    <name evidence="2" type="ORF">Tco_0802965</name>
</gene>
<evidence type="ECO:0000313" key="3">
    <source>
        <dbReference type="Proteomes" id="UP001151760"/>
    </source>
</evidence>
<dbReference type="Proteomes" id="UP001151760">
    <property type="component" value="Unassembled WGS sequence"/>
</dbReference>
<protein>
    <submittedName>
        <fullName evidence="2">Uncharacterized protein</fullName>
    </submittedName>
</protein>
<feature type="compositionally biased region" description="Polar residues" evidence="1">
    <location>
        <begin position="27"/>
        <end position="40"/>
    </location>
</feature>
<dbReference type="EMBL" id="BQNB010011853">
    <property type="protein sequence ID" value="GJS95997.1"/>
    <property type="molecule type" value="Genomic_DNA"/>
</dbReference>
<evidence type="ECO:0000256" key="1">
    <source>
        <dbReference type="SAM" id="MobiDB-lite"/>
    </source>
</evidence>
<comment type="caution">
    <text evidence="2">The sequence shown here is derived from an EMBL/GenBank/DDBJ whole genome shotgun (WGS) entry which is preliminary data.</text>
</comment>
<accession>A0ABQ5A4C1</accession>
<feature type="compositionally biased region" description="Basic and acidic residues" evidence="1">
    <location>
        <begin position="115"/>
        <end position="139"/>
    </location>
</feature>
<feature type="region of interest" description="Disordered" evidence="1">
    <location>
        <begin position="109"/>
        <end position="154"/>
    </location>
</feature>